<evidence type="ECO:0000313" key="1">
    <source>
        <dbReference type="EMBL" id="KKK66146.1"/>
    </source>
</evidence>
<dbReference type="AlphaFoldDB" id="A0A0F9A1T5"/>
<feature type="non-terminal residue" evidence="1">
    <location>
        <position position="1"/>
    </location>
</feature>
<accession>A0A0F9A1T5</accession>
<proteinExistence type="predicted"/>
<sequence length="108" mass="11902">EEIKAFLISDTTISVPSYGSLTHSHLRVTVTIDGNTSVIGNEGLVDLREILTCIPQTTNEHTIMRCMEEGGYSLQDMSEMCGLGYSSISQIKHKLLDRIQNALSKESV</sequence>
<dbReference type="EMBL" id="LAZR01060219">
    <property type="protein sequence ID" value="KKK66146.1"/>
    <property type="molecule type" value="Genomic_DNA"/>
</dbReference>
<name>A0A0F9A1T5_9ZZZZ</name>
<protein>
    <submittedName>
        <fullName evidence="1">Uncharacterized protein</fullName>
    </submittedName>
</protein>
<organism evidence="1">
    <name type="scientific">marine sediment metagenome</name>
    <dbReference type="NCBI Taxonomy" id="412755"/>
    <lineage>
        <taxon>unclassified sequences</taxon>
        <taxon>metagenomes</taxon>
        <taxon>ecological metagenomes</taxon>
    </lineage>
</organism>
<gene>
    <name evidence="1" type="ORF">LCGC14_2967050</name>
</gene>
<reference evidence="1" key="1">
    <citation type="journal article" date="2015" name="Nature">
        <title>Complex archaea that bridge the gap between prokaryotes and eukaryotes.</title>
        <authorList>
            <person name="Spang A."/>
            <person name="Saw J.H."/>
            <person name="Jorgensen S.L."/>
            <person name="Zaremba-Niedzwiedzka K."/>
            <person name="Martijn J."/>
            <person name="Lind A.E."/>
            <person name="van Eijk R."/>
            <person name="Schleper C."/>
            <person name="Guy L."/>
            <person name="Ettema T.J."/>
        </authorList>
    </citation>
    <scope>NUCLEOTIDE SEQUENCE</scope>
</reference>
<comment type="caution">
    <text evidence="1">The sequence shown here is derived from an EMBL/GenBank/DDBJ whole genome shotgun (WGS) entry which is preliminary data.</text>
</comment>